<evidence type="ECO:0000256" key="1">
    <source>
        <dbReference type="ARBA" id="ARBA00022801"/>
    </source>
</evidence>
<sequence>MLGEFSDVIQAHLTGHTDSKNSNQPGFRDIFASATNDNLHLFHHSLSSLDDMLSFIVRNQTTTGNYSLITLTGGSLPHIDLSTNPIVTVLNNAPSVIPVNNPALRIYDFETNPHRFGMLVNWTQYYANLTTANNKGKVVWQKEYQALKQFNLKGLFTQDYTKLVQGFLVPNSTTWVAYNKYITVGSGVIGIYIDKSITCHRNIYTVTSRGLVAKSRPRSRDITPNMEMF</sequence>
<dbReference type="PANTHER" id="PTHR10340">
    <property type="entry name" value="SPHINGOMYELIN PHOSPHODIESTERASE"/>
    <property type="match status" value="1"/>
</dbReference>
<dbReference type="OrthoDB" id="348678at2759"/>
<dbReference type="Proteomes" id="UP000268093">
    <property type="component" value="Unassembled WGS sequence"/>
</dbReference>
<evidence type="ECO:0000256" key="2">
    <source>
        <dbReference type="ARBA" id="ARBA00023180"/>
    </source>
</evidence>
<evidence type="ECO:0000259" key="3">
    <source>
        <dbReference type="Pfam" id="PF19272"/>
    </source>
</evidence>
<keyword evidence="1" id="KW-0378">Hydrolase</keyword>
<feature type="domain" description="Sphingomyelin phosphodiesterase C-terminal" evidence="3">
    <location>
        <begin position="85"/>
        <end position="200"/>
    </location>
</feature>
<comment type="caution">
    <text evidence="4">The sequence shown here is derived from an EMBL/GenBank/DDBJ whole genome shotgun (WGS) entry which is preliminary data.</text>
</comment>
<dbReference type="GO" id="GO:0016787">
    <property type="term" value="F:hydrolase activity"/>
    <property type="evidence" value="ECO:0007669"/>
    <property type="project" value="UniProtKB-KW"/>
</dbReference>
<dbReference type="PANTHER" id="PTHR10340:SF57">
    <property type="entry name" value="METALLOPHOS DOMAIN-CONTAINING PROTEIN"/>
    <property type="match status" value="1"/>
</dbReference>
<organism evidence="4 5">
    <name type="scientific">Jimgerdemannia flammicorona</name>
    <dbReference type="NCBI Taxonomy" id="994334"/>
    <lineage>
        <taxon>Eukaryota</taxon>
        <taxon>Fungi</taxon>
        <taxon>Fungi incertae sedis</taxon>
        <taxon>Mucoromycota</taxon>
        <taxon>Mucoromycotina</taxon>
        <taxon>Endogonomycetes</taxon>
        <taxon>Endogonales</taxon>
        <taxon>Endogonaceae</taxon>
        <taxon>Jimgerdemannia</taxon>
    </lineage>
</organism>
<proteinExistence type="predicted"/>
<protein>
    <recommendedName>
        <fullName evidence="3">Sphingomyelin phosphodiesterase C-terminal domain-containing protein</fullName>
    </recommendedName>
</protein>
<dbReference type="AlphaFoldDB" id="A0A433DN48"/>
<dbReference type="InterPro" id="IPR045473">
    <property type="entry name" value="ASM_C"/>
</dbReference>
<keyword evidence="2" id="KW-0325">Glycoprotein</keyword>
<dbReference type="EMBL" id="RBNI01000079">
    <property type="protein sequence ID" value="RUP52292.1"/>
    <property type="molecule type" value="Genomic_DNA"/>
</dbReference>
<gene>
    <name evidence="4" type="ORF">BC936DRAFT_148690</name>
</gene>
<evidence type="ECO:0000313" key="4">
    <source>
        <dbReference type="EMBL" id="RUP52292.1"/>
    </source>
</evidence>
<dbReference type="Pfam" id="PF19272">
    <property type="entry name" value="ASMase_C"/>
    <property type="match status" value="1"/>
</dbReference>
<evidence type="ECO:0000313" key="5">
    <source>
        <dbReference type="Proteomes" id="UP000268093"/>
    </source>
</evidence>
<name>A0A433DN48_9FUNG</name>
<reference evidence="4 5" key="1">
    <citation type="journal article" date="2018" name="New Phytol.">
        <title>Phylogenomics of Endogonaceae and evolution of mycorrhizas within Mucoromycota.</title>
        <authorList>
            <person name="Chang Y."/>
            <person name="Desiro A."/>
            <person name="Na H."/>
            <person name="Sandor L."/>
            <person name="Lipzen A."/>
            <person name="Clum A."/>
            <person name="Barry K."/>
            <person name="Grigoriev I.V."/>
            <person name="Martin F.M."/>
            <person name="Stajich J.E."/>
            <person name="Smith M.E."/>
            <person name="Bonito G."/>
            <person name="Spatafora J.W."/>
        </authorList>
    </citation>
    <scope>NUCLEOTIDE SEQUENCE [LARGE SCALE GENOMIC DNA]</scope>
    <source>
        <strain evidence="4 5">GMNB39</strain>
    </source>
</reference>
<accession>A0A433DN48</accession>
<keyword evidence="5" id="KW-1185">Reference proteome</keyword>